<dbReference type="InterPro" id="IPR016024">
    <property type="entry name" value="ARM-type_fold"/>
</dbReference>
<proteinExistence type="predicted"/>
<evidence type="ECO:0000313" key="1">
    <source>
        <dbReference type="EMBL" id="PCC18332.1"/>
    </source>
</evidence>
<name>A0A2A3X3N4_BREAU</name>
<reference evidence="1 2" key="1">
    <citation type="journal article" date="2017" name="Elife">
        <title>Extensive horizontal gene transfer in cheese-associated bacteria.</title>
        <authorList>
            <person name="Bonham K.S."/>
            <person name="Wolfe B.E."/>
            <person name="Dutton R.J."/>
        </authorList>
    </citation>
    <scope>NUCLEOTIDE SEQUENCE [LARGE SCALE GENOMIC DNA]</scope>
    <source>
        <strain evidence="1 2">JB5</strain>
    </source>
</reference>
<dbReference type="AlphaFoldDB" id="A0A2A3X3N4"/>
<dbReference type="SUPFAM" id="SSF48371">
    <property type="entry name" value="ARM repeat"/>
    <property type="match status" value="1"/>
</dbReference>
<dbReference type="EMBL" id="NRGX01000001">
    <property type="protein sequence ID" value="PCC18332.1"/>
    <property type="molecule type" value="Genomic_DNA"/>
</dbReference>
<dbReference type="Proteomes" id="UP000218377">
    <property type="component" value="Unassembled WGS sequence"/>
</dbReference>
<protein>
    <submittedName>
        <fullName evidence="1">DNA alkylation repair protein</fullName>
    </submittedName>
</protein>
<evidence type="ECO:0000313" key="2">
    <source>
        <dbReference type="Proteomes" id="UP000218377"/>
    </source>
</evidence>
<sequence length="254" mass="27930">MSSAGASRMSEIAVDHLVGLNAGRVEARTLTEALAIDHRVLLRAAIPDAAAELTEAVETAQSLGILKRMAAIGAALHQHLPVEARDALAVHPSDTVRGWMCFAIAADTTLDAETLLLAIQPFADDPRFTVREWVWMAVRPRLTSDLPGSIELLIPWTREESANLRRFASESLRPRGVWASHIAALKQNPAIGEPLLEPLRSDPSRYVQDSVANWINDAAKTNPEWARELCERWRVESPTAATTRITARALRSLK</sequence>
<accession>A0A2A3X3N4</accession>
<dbReference type="Gene3D" id="1.25.40.290">
    <property type="entry name" value="ARM repeat domains"/>
    <property type="match status" value="1"/>
</dbReference>
<organism evidence="1 2">
    <name type="scientific">Brevibacterium aurantiacum</name>
    <dbReference type="NCBI Taxonomy" id="273384"/>
    <lineage>
        <taxon>Bacteria</taxon>
        <taxon>Bacillati</taxon>
        <taxon>Actinomycetota</taxon>
        <taxon>Actinomycetes</taxon>
        <taxon>Micrococcales</taxon>
        <taxon>Brevibacteriaceae</taxon>
        <taxon>Brevibacterium</taxon>
    </lineage>
</organism>
<comment type="caution">
    <text evidence="1">The sequence shown here is derived from an EMBL/GenBank/DDBJ whole genome shotgun (WGS) entry which is preliminary data.</text>
</comment>
<gene>
    <name evidence="1" type="ORF">CIK79_08545</name>
</gene>